<dbReference type="InterPro" id="IPR036508">
    <property type="entry name" value="Chitin-bd_dom_sf"/>
</dbReference>
<keyword evidence="4" id="KW-1185">Reference proteome</keyword>
<feature type="domain" description="Chitin-binding type-2" evidence="2">
    <location>
        <begin position="45"/>
        <end position="106"/>
    </location>
</feature>
<dbReference type="SUPFAM" id="SSF57625">
    <property type="entry name" value="Invertebrate chitin-binding proteins"/>
    <property type="match status" value="1"/>
</dbReference>
<keyword evidence="1" id="KW-0472">Membrane</keyword>
<dbReference type="Gene3D" id="2.170.140.10">
    <property type="entry name" value="Chitin binding domain"/>
    <property type="match status" value="1"/>
</dbReference>
<reference evidence="3" key="1">
    <citation type="journal article" date="2019" name="Genomics">
        <title>Genome sequence analysis and organization of the Hyphantria cunea granulovirus (HycuGV-Hc1) from Turkey.</title>
        <authorList>
            <person name="Gencer D."/>
            <person name="Bayramoglu Z."/>
            <person name="Nalcacioglu R."/>
            <person name="Demirbag Z."/>
            <person name="Demir I."/>
        </authorList>
    </citation>
    <scope>NUCLEOTIDE SEQUENCE</scope>
    <source>
        <strain evidence="3">Hc1</strain>
    </source>
</reference>
<dbReference type="EMBL" id="MH923363">
    <property type="protein sequence ID" value="QBQ01667.1"/>
    <property type="molecule type" value="Genomic_DNA"/>
</dbReference>
<organism evidence="3 4">
    <name type="scientific">Hyphantria cunea granulovirus</name>
    <dbReference type="NCBI Taxonomy" id="307448"/>
    <lineage>
        <taxon>Viruses</taxon>
        <taxon>Viruses incertae sedis</taxon>
        <taxon>Naldaviricetes</taxon>
        <taxon>Lefavirales</taxon>
        <taxon>Baculoviridae</taxon>
        <taxon>Betabaculovirus</taxon>
        <taxon>Betabaculovirus hycuneae</taxon>
    </lineage>
</organism>
<dbReference type="PROSITE" id="PS50940">
    <property type="entry name" value="CHIT_BIND_II"/>
    <property type="match status" value="1"/>
</dbReference>
<evidence type="ECO:0000256" key="1">
    <source>
        <dbReference type="SAM" id="Phobius"/>
    </source>
</evidence>
<name>A0AAE6D055_9BBAC</name>
<keyword evidence="1" id="KW-0812">Transmembrane</keyword>
<feature type="transmembrane region" description="Helical" evidence="1">
    <location>
        <begin position="6"/>
        <end position="25"/>
    </location>
</feature>
<dbReference type="InterPro" id="IPR002557">
    <property type="entry name" value="Chitin-bd_dom"/>
</dbReference>
<evidence type="ECO:0000313" key="3">
    <source>
        <dbReference type="EMBL" id="QBQ01667.1"/>
    </source>
</evidence>
<keyword evidence="1" id="KW-1133">Transmembrane helix</keyword>
<evidence type="ECO:0000259" key="2">
    <source>
        <dbReference type="PROSITE" id="PS50940"/>
    </source>
</evidence>
<evidence type="ECO:0000313" key="4">
    <source>
        <dbReference type="Proteomes" id="UP000831479"/>
    </source>
</evidence>
<sequence>MNLGFIYLLLVLLVLMILIFVSLFLKQMDEKKDSEKPKPPALQPKNPCPPYFWGNVENPLNCSLFYMCVSGTPIARECTSGAFFSVVYNSCRIARTDEEIAIMCGNRPI</sequence>
<dbReference type="GO" id="GO:0005576">
    <property type="term" value="C:extracellular region"/>
    <property type="evidence" value="ECO:0007669"/>
    <property type="project" value="InterPro"/>
</dbReference>
<protein>
    <submittedName>
        <fullName evidence="3">XcGVORF20-like protein</fullName>
    </submittedName>
</protein>
<proteinExistence type="predicted"/>
<accession>A0AAE6D055</accession>
<dbReference type="Pfam" id="PF01607">
    <property type="entry name" value="CBM_14"/>
    <property type="match status" value="1"/>
</dbReference>
<gene>
    <name evidence="3" type="ORF">HycuGV_00114</name>
</gene>
<dbReference type="SMART" id="SM00494">
    <property type="entry name" value="ChtBD2"/>
    <property type="match status" value="1"/>
</dbReference>
<dbReference type="GO" id="GO:0008061">
    <property type="term" value="F:chitin binding"/>
    <property type="evidence" value="ECO:0007669"/>
    <property type="project" value="InterPro"/>
</dbReference>
<dbReference type="Proteomes" id="UP000831479">
    <property type="component" value="Segment"/>
</dbReference>